<dbReference type="PANTHER" id="PTHR13096">
    <property type="entry name" value="MINA53 MYC INDUCED NUCLEAR ANTIGEN"/>
    <property type="match status" value="1"/>
</dbReference>
<dbReference type="GO" id="GO:0046872">
    <property type="term" value="F:metal ion binding"/>
    <property type="evidence" value="ECO:0007669"/>
    <property type="project" value="UniProtKB-KW"/>
</dbReference>
<sequence>MDDLRTSREYASIGDLLVTTARTRPSRPAAARVAVSDGYRVTAARVDTWLDRGQITSASVSFSRDNTAAPLSLMSSDFEVQGRAWPFLLSADKVRRLVASGYTMVITGPEIWDGTLRRSALEVTRAMAASLNTMVFLTPPGTSGFHRHRDRDDFVVVVQTEGSKRWRLYDAPPDGWTEDDDTRPAPAAQSAEVVLDVGDTLVIPRGWGHAASAETGGVSTHLSFGVNHVSPAHLLRTAIIGALRRMKESATLEDTEAAYRALVAEFREGAADDLVLEYVSAPFRTGDLRLGDL</sequence>
<dbReference type="AlphaFoldDB" id="A0A7K1KW36"/>
<dbReference type="Gene3D" id="2.60.120.650">
    <property type="entry name" value="Cupin"/>
    <property type="match status" value="1"/>
</dbReference>
<evidence type="ECO:0000256" key="3">
    <source>
        <dbReference type="ARBA" id="ARBA00023004"/>
    </source>
</evidence>
<dbReference type="GO" id="GO:0051864">
    <property type="term" value="F:histone H3K36 demethylase activity"/>
    <property type="evidence" value="ECO:0007669"/>
    <property type="project" value="TreeGrafter"/>
</dbReference>
<keyword evidence="6" id="KW-1185">Reference proteome</keyword>
<dbReference type="EMBL" id="WOFH01000002">
    <property type="protein sequence ID" value="MUN36349.1"/>
    <property type="molecule type" value="Genomic_DNA"/>
</dbReference>
<protein>
    <recommendedName>
        <fullName evidence="4">JmjC domain-containing protein</fullName>
    </recommendedName>
</protein>
<accession>A0A7K1KW36</accession>
<evidence type="ECO:0000256" key="1">
    <source>
        <dbReference type="ARBA" id="ARBA00001954"/>
    </source>
</evidence>
<dbReference type="GO" id="GO:0032453">
    <property type="term" value="F:histone H3K4 demethylase activity"/>
    <property type="evidence" value="ECO:0007669"/>
    <property type="project" value="TreeGrafter"/>
</dbReference>
<comment type="cofactor">
    <cofactor evidence="1">
        <name>Fe(2+)</name>
        <dbReference type="ChEBI" id="CHEBI:29033"/>
    </cofactor>
</comment>
<dbReference type="SUPFAM" id="SSF51197">
    <property type="entry name" value="Clavaminate synthase-like"/>
    <property type="match status" value="1"/>
</dbReference>
<feature type="domain" description="JmjC" evidence="4">
    <location>
        <begin position="112"/>
        <end position="245"/>
    </location>
</feature>
<reference evidence="5 6" key="1">
    <citation type="submission" date="2019-11" db="EMBL/GenBank/DDBJ databases">
        <authorList>
            <person name="Cao P."/>
        </authorList>
    </citation>
    <scope>NUCLEOTIDE SEQUENCE [LARGE SCALE GENOMIC DNA]</scope>
    <source>
        <strain evidence="5 6">NEAU-AAG5</strain>
    </source>
</reference>
<dbReference type="PROSITE" id="PS51184">
    <property type="entry name" value="JMJC"/>
    <property type="match status" value="1"/>
</dbReference>
<dbReference type="InterPro" id="IPR039994">
    <property type="entry name" value="NO66-like"/>
</dbReference>
<name>A0A7K1KW36_9ACTN</name>
<dbReference type="Proteomes" id="UP000432015">
    <property type="component" value="Unassembled WGS sequence"/>
</dbReference>
<dbReference type="Pfam" id="PF08007">
    <property type="entry name" value="JmjC_2"/>
    <property type="match status" value="1"/>
</dbReference>
<evidence type="ECO:0000313" key="5">
    <source>
        <dbReference type="EMBL" id="MUN36349.1"/>
    </source>
</evidence>
<dbReference type="PANTHER" id="PTHR13096:SF8">
    <property type="entry name" value="RIBOSOMAL OXYGENASE 1"/>
    <property type="match status" value="1"/>
</dbReference>
<dbReference type="CDD" id="cd02208">
    <property type="entry name" value="cupin_RmlC-like"/>
    <property type="match status" value="1"/>
</dbReference>
<evidence type="ECO:0000259" key="4">
    <source>
        <dbReference type="PROSITE" id="PS51184"/>
    </source>
</evidence>
<organism evidence="5 6">
    <name type="scientific">Actinomadura litoris</name>
    <dbReference type="NCBI Taxonomy" id="2678616"/>
    <lineage>
        <taxon>Bacteria</taxon>
        <taxon>Bacillati</taxon>
        <taxon>Actinomycetota</taxon>
        <taxon>Actinomycetes</taxon>
        <taxon>Streptosporangiales</taxon>
        <taxon>Thermomonosporaceae</taxon>
        <taxon>Actinomadura</taxon>
    </lineage>
</organism>
<comment type="caution">
    <text evidence="5">The sequence shown here is derived from an EMBL/GenBank/DDBJ whole genome shotgun (WGS) entry which is preliminary data.</text>
</comment>
<evidence type="ECO:0000313" key="6">
    <source>
        <dbReference type="Proteomes" id="UP000432015"/>
    </source>
</evidence>
<dbReference type="InterPro" id="IPR003347">
    <property type="entry name" value="JmjC_dom"/>
</dbReference>
<keyword evidence="3" id="KW-0408">Iron</keyword>
<keyword evidence="2" id="KW-0479">Metal-binding</keyword>
<proteinExistence type="predicted"/>
<evidence type="ECO:0000256" key="2">
    <source>
        <dbReference type="ARBA" id="ARBA00022723"/>
    </source>
</evidence>
<dbReference type="RefSeq" id="WP_156215367.1">
    <property type="nucleotide sequence ID" value="NZ_WOFH01000002.1"/>
</dbReference>
<gene>
    <name evidence="5" type="ORF">GNZ18_07010</name>
</gene>